<protein>
    <recommendedName>
        <fullName evidence="1">DUF5648 domain-containing protein</fullName>
    </recommendedName>
</protein>
<proteinExistence type="predicted"/>
<evidence type="ECO:0000259" key="1">
    <source>
        <dbReference type="Pfam" id="PF18885"/>
    </source>
</evidence>
<dbReference type="Proteomes" id="UP001215598">
    <property type="component" value="Unassembled WGS sequence"/>
</dbReference>
<dbReference type="InterPro" id="IPR043708">
    <property type="entry name" value="DUF5648"/>
</dbReference>
<organism evidence="2 3">
    <name type="scientific">Mycena metata</name>
    <dbReference type="NCBI Taxonomy" id="1033252"/>
    <lineage>
        <taxon>Eukaryota</taxon>
        <taxon>Fungi</taxon>
        <taxon>Dikarya</taxon>
        <taxon>Basidiomycota</taxon>
        <taxon>Agaricomycotina</taxon>
        <taxon>Agaricomycetes</taxon>
        <taxon>Agaricomycetidae</taxon>
        <taxon>Agaricales</taxon>
        <taxon>Marasmiineae</taxon>
        <taxon>Mycenaceae</taxon>
        <taxon>Mycena</taxon>
    </lineage>
</organism>
<dbReference type="AlphaFoldDB" id="A0AAD7J900"/>
<evidence type="ECO:0000313" key="2">
    <source>
        <dbReference type="EMBL" id="KAJ7758696.1"/>
    </source>
</evidence>
<dbReference type="EMBL" id="JARKIB010000041">
    <property type="protein sequence ID" value="KAJ7758696.1"/>
    <property type="molecule type" value="Genomic_DNA"/>
</dbReference>
<comment type="caution">
    <text evidence="2">The sequence shown here is derived from an EMBL/GenBank/DDBJ whole genome shotgun (WGS) entry which is preliminary data.</text>
</comment>
<reference evidence="2" key="1">
    <citation type="submission" date="2023-03" db="EMBL/GenBank/DDBJ databases">
        <title>Massive genome expansion in bonnet fungi (Mycena s.s.) driven by repeated elements and novel gene families across ecological guilds.</title>
        <authorList>
            <consortium name="Lawrence Berkeley National Laboratory"/>
            <person name="Harder C.B."/>
            <person name="Miyauchi S."/>
            <person name="Viragh M."/>
            <person name="Kuo A."/>
            <person name="Thoen E."/>
            <person name="Andreopoulos B."/>
            <person name="Lu D."/>
            <person name="Skrede I."/>
            <person name="Drula E."/>
            <person name="Henrissat B."/>
            <person name="Morin E."/>
            <person name="Kohler A."/>
            <person name="Barry K."/>
            <person name="LaButti K."/>
            <person name="Morin E."/>
            <person name="Salamov A."/>
            <person name="Lipzen A."/>
            <person name="Mereny Z."/>
            <person name="Hegedus B."/>
            <person name="Baldrian P."/>
            <person name="Stursova M."/>
            <person name="Weitz H."/>
            <person name="Taylor A."/>
            <person name="Grigoriev I.V."/>
            <person name="Nagy L.G."/>
            <person name="Martin F."/>
            <person name="Kauserud H."/>
        </authorList>
    </citation>
    <scope>NUCLEOTIDE SEQUENCE</scope>
    <source>
        <strain evidence="2">CBHHK182m</strain>
    </source>
</reference>
<gene>
    <name evidence="2" type="ORF">B0H16DRAFT_1885231</name>
</gene>
<name>A0AAD7J900_9AGAR</name>
<feature type="domain" description="DUF5648" evidence="1">
    <location>
        <begin position="291"/>
        <end position="373"/>
    </location>
</feature>
<accession>A0AAD7J900</accession>
<keyword evidence="3" id="KW-1185">Reference proteome</keyword>
<evidence type="ECO:0000313" key="3">
    <source>
        <dbReference type="Proteomes" id="UP001215598"/>
    </source>
</evidence>
<dbReference type="Pfam" id="PF18885">
    <property type="entry name" value="DUF5648"/>
    <property type="match status" value="1"/>
</dbReference>
<sequence length="427" mass="45959">MAAQLESNATNSAVGQTAIQADIHAYTSNSLAITKTFQQDIPSDFFTFDRLNICNGTKFGPQWQSIMQNLTNTLAASRNEAATTAAYCTQITTATLPFAADLTAPIPVTLSVEALTAYIAIADSLGAGAQAASQAFTTLSNSINALASTLQTIESAQQASAQNAYNQQIAISLNTKLPIAQRYSAEQLAEAYSSGVSSTGMTFQRVLGPLSAANSSLQSMGFSAIWSAVKSDCTSVSNFLKTANTPIARQNKECYYIPTTTIKYITSAIFFITVALSGAMRSAQTCGDPSDALPFYRSYQSLSVNHYYTTNVELVTESITFTAPYVLQEVAAFVFGTQEESTVPFYRLYKSSATDNFYTTNAPERDNAIAIGYICGSVPFYRLYNAAKMDNFYTASESERLDFITNQGYEGVEIAGYVLPSTASQCS</sequence>